<proteinExistence type="predicted"/>
<reference evidence="1" key="1">
    <citation type="submission" date="2013-08" db="EMBL/GenBank/DDBJ databases">
        <authorList>
            <person name="Mendez C."/>
            <person name="Richter M."/>
            <person name="Ferrer M."/>
            <person name="Sanchez J."/>
        </authorList>
    </citation>
    <scope>NUCLEOTIDE SEQUENCE</scope>
</reference>
<gene>
    <name evidence="1" type="ORF">B1A_12483</name>
</gene>
<dbReference type="GO" id="GO:0004386">
    <property type="term" value="F:helicase activity"/>
    <property type="evidence" value="ECO:0007669"/>
    <property type="project" value="UniProtKB-KW"/>
</dbReference>
<keyword evidence="1" id="KW-0347">Helicase</keyword>
<dbReference type="EMBL" id="AUZX01009071">
    <property type="protein sequence ID" value="EQD53140.1"/>
    <property type="molecule type" value="Genomic_DNA"/>
</dbReference>
<keyword evidence="1" id="KW-0067">ATP-binding</keyword>
<comment type="caution">
    <text evidence="1">The sequence shown here is derived from an EMBL/GenBank/DDBJ whole genome shotgun (WGS) entry which is preliminary data.</text>
</comment>
<reference evidence="1" key="2">
    <citation type="journal article" date="2014" name="ISME J.">
        <title>Microbial stratification in low pH oxic and suboxic macroscopic growths along an acid mine drainage.</title>
        <authorList>
            <person name="Mendez-Garcia C."/>
            <person name="Mesa V."/>
            <person name="Sprenger R.R."/>
            <person name="Richter M."/>
            <person name="Diez M.S."/>
            <person name="Solano J."/>
            <person name="Bargiela R."/>
            <person name="Golyshina O.V."/>
            <person name="Manteca A."/>
            <person name="Ramos J.L."/>
            <person name="Gallego J.R."/>
            <person name="Llorente I."/>
            <person name="Martins Dos Santos V.A."/>
            <person name="Jensen O.N."/>
            <person name="Pelaez A.I."/>
            <person name="Sanchez J."/>
            <person name="Ferrer M."/>
        </authorList>
    </citation>
    <scope>NUCLEOTIDE SEQUENCE</scope>
</reference>
<name>T1BG79_9ZZZZ</name>
<dbReference type="AlphaFoldDB" id="T1BG79"/>
<keyword evidence="1" id="KW-0378">Hydrolase</keyword>
<sequence>MALNSSPVDVAAHLKANLFTSDQIKSVILTSATLAVGRGGGQLSKNKDQRSKIMDDKLDAGPASVDSESKILNLRSQISDAARPPDKNESPFAFFRKRIGLDTGGEIQLGSPFDYPNQVTLYLETNLPDPEESAFLNAAMDRAMHYIRQSQGRA</sequence>
<protein>
    <submittedName>
        <fullName evidence="1">Helicase c2</fullName>
    </submittedName>
</protein>
<accession>T1BG79</accession>
<feature type="non-terminal residue" evidence="1">
    <location>
        <position position="154"/>
    </location>
</feature>
<organism evidence="1">
    <name type="scientific">mine drainage metagenome</name>
    <dbReference type="NCBI Taxonomy" id="410659"/>
    <lineage>
        <taxon>unclassified sequences</taxon>
        <taxon>metagenomes</taxon>
        <taxon>ecological metagenomes</taxon>
    </lineage>
</organism>
<keyword evidence="1" id="KW-0547">Nucleotide-binding</keyword>
<evidence type="ECO:0000313" key="1">
    <source>
        <dbReference type="EMBL" id="EQD53140.1"/>
    </source>
</evidence>